<protein>
    <submittedName>
        <fullName evidence="1">Uncharacterized protein</fullName>
    </submittedName>
</protein>
<sequence length="63" mass="6909">MTMMSTAHSVQPLREDWDTALEHLREQAAAVLVEHASADGTCSVCCEQQPCASSRCAEFILEL</sequence>
<accession>A0ABW5I9U7</accession>
<name>A0ABW5I9U7_9PSEU</name>
<evidence type="ECO:0000313" key="2">
    <source>
        <dbReference type="Proteomes" id="UP001597542"/>
    </source>
</evidence>
<reference evidence="2" key="1">
    <citation type="journal article" date="2019" name="Int. J. Syst. Evol. Microbiol.">
        <title>The Global Catalogue of Microorganisms (GCM) 10K type strain sequencing project: providing services to taxonomists for standard genome sequencing and annotation.</title>
        <authorList>
            <consortium name="The Broad Institute Genomics Platform"/>
            <consortium name="The Broad Institute Genome Sequencing Center for Infectious Disease"/>
            <person name="Wu L."/>
            <person name="Ma J."/>
        </authorList>
    </citation>
    <scope>NUCLEOTIDE SEQUENCE [LARGE SCALE GENOMIC DNA]</scope>
    <source>
        <strain evidence="2">CGMCC 4.7638</strain>
    </source>
</reference>
<dbReference type="RefSeq" id="WP_344278811.1">
    <property type="nucleotide sequence ID" value="NZ_BAAAHV010000015.1"/>
</dbReference>
<dbReference type="Proteomes" id="UP001597542">
    <property type="component" value="Unassembled WGS sequence"/>
</dbReference>
<gene>
    <name evidence="1" type="ORF">ACFSUT_34105</name>
</gene>
<keyword evidence="2" id="KW-1185">Reference proteome</keyword>
<proteinExistence type="predicted"/>
<comment type="caution">
    <text evidence="1">The sequence shown here is derived from an EMBL/GenBank/DDBJ whole genome shotgun (WGS) entry which is preliminary data.</text>
</comment>
<organism evidence="1 2">
    <name type="scientific">Amycolatopsis albidoflavus</name>
    <dbReference type="NCBI Taxonomy" id="102226"/>
    <lineage>
        <taxon>Bacteria</taxon>
        <taxon>Bacillati</taxon>
        <taxon>Actinomycetota</taxon>
        <taxon>Actinomycetes</taxon>
        <taxon>Pseudonocardiales</taxon>
        <taxon>Pseudonocardiaceae</taxon>
        <taxon>Amycolatopsis</taxon>
    </lineage>
</organism>
<dbReference type="EMBL" id="JBHUKQ010000016">
    <property type="protein sequence ID" value="MFD2485347.1"/>
    <property type="molecule type" value="Genomic_DNA"/>
</dbReference>
<evidence type="ECO:0000313" key="1">
    <source>
        <dbReference type="EMBL" id="MFD2485347.1"/>
    </source>
</evidence>